<gene>
    <name evidence="10" type="primary">galT</name>
    <name evidence="13" type="ORF">FC50_GL002205</name>
</gene>
<keyword evidence="5 10" id="KW-0963">Cytoplasm</keyword>
<dbReference type="UniPathway" id="UPA00214"/>
<evidence type="ECO:0000256" key="6">
    <source>
        <dbReference type="ARBA" id="ARBA00022679"/>
    </source>
</evidence>
<dbReference type="InterPro" id="IPR005850">
    <property type="entry name" value="GalP_Utransf_C"/>
</dbReference>
<keyword evidence="7 10" id="KW-0548">Nucleotidyltransferase</keyword>
<evidence type="ECO:0000256" key="7">
    <source>
        <dbReference type="ARBA" id="ARBA00022695"/>
    </source>
</evidence>
<feature type="domain" description="Galactose-1-phosphate uridyl transferase C-terminal" evidence="12">
    <location>
        <begin position="263"/>
        <end position="454"/>
    </location>
</feature>
<dbReference type="PROSITE" id="PS01163">
    <property type="entry name" value="GAL_P_UDP_TRANSF_II"/>
    <property type="match status" value="1"/>
</dbReference>
<dbReference type="GO" id="GO:0006012">
    <property type="term" value="P:galactose metabolic process"/>
    <property type="evidence" value="ECO:0007669"/>
    <property type="project" value="UniProtKB-UniRule"/>
</dbReference>
<dbReference type="PANTHER" id="PTHR39191:SF1">
    <property type="entry name" value="DUF4922 DOMAIN-CONTAINING PROTEIN"/>
    <property type="match status" value="1"/>
</dbReference>
<proteinExistence type="inferred from homology"/>
<evidence type="ECO:0000256" key="9">
    <source>
        <dbReference type="ARBA" id="ARBA00023277"/>
    </source>
</evidence>
<dbReference type="InterPro" id="IPR023425">
    <property type="entry name" value="GalP_uridyl_Trfase_II_CS"/>
</dbReference>
<dbReference type="NCBIfam" id="TIGR01239">
    <property type="entry name" value="galT_2"/>
    <property type="match status" value="1"/>
</dbReference>
<dbReference type="NCBIfam" id="NF003633">
    <property type="entry name" value="PRK05270.2-2"/>
    <property type="match status" value="1"/>
</dbReference>
<comment type="subcellular location">
    <subcellularLocation>
        <location evidence="2 10">Cytoplasm</location>
    </subcellularLocation>
</comment>
<evidence type="ECO:0000256" key="10">
    <source>
        <dbReference type="HAMAP-Rule" id="MF_00571"/>
    </source>
</evidence>
<sequence>MVAFPDQIGKGPHGGRMCELRTAVDRHGEYILATNPQYTEMDRVYLTNRILGMVGDAAADVPGKDDALANLDALIDAAVVNGVIDDAQSARAILGSRLMDLATPTPSGVNSTFNDKYQDSPQAATDWFYSLSRANNYIQTRAIAQNVAFRTPTEFGDLEITINLSKPEKDPRDIAAAARQQQSGYPACQLCLENEGYAGRADFPARSNHRIVRFELGGQTWGLQYSPYAYFSEHAIFLDAVHEPMHINARTFTNLLDIVTWLPHYFAGSNADLPIVGGSMLAHEHYQGGRHTMPMAVAKVERVIDLPDYADVQAGILNWPMSVIRLTSANRSSIAAAAEHIRAVWAEYSDPAVDILAVTDDGTKHHTVTPIARRMGDDYQLDIVLRDNQTSAKYPDGIFHPHQDVQHIKRENIGLIEVMGLAILPARLLSEMDEVRKYLLGEPNHMAVMHQEWADQLREQYTWTADNAETQLQQAIGHVFARVLADAGVFKRTDKGRKAFGRFVDQL</sequence>
<dbReference type="AlphaFoldDB" id="A0A0R1U2T8"/>
<reference evidence="13 14" key="1">
    <citation type="journal article" date="2015" name="Genome Announc.">
        <title>Expanding the biotechnology potential of lactobacilli through comparative genomics of 213 strains and associated genera.</title>
        <authorList>
            <person name="Sun Z."/>
            <person name="Harris H.M."/>
            <person name="McCann A."/>
            <person name="Guo C."/>
            <person name="Argimon S."/>
            <person name="Zhang W."/>
            <person name="Yang X."/>
            <person name="Jeffery I.B."/>
            <person name="Cooney J.C."/>
            <person name="Kagawa T.F."/>
            <person name="Liu W."/>
            <person name="Song Y."/>
            <person name="Salvetti E."/>
            <person name="Wrobel A."/>
            <person name="Rasinkangas P."/>
            <person name="Parkhill J."/>
            <person name="Rea M.C."/>
            <person name="O'Sullivan O."/>
            <person name="Ritari J."/>
            <person name="Douillard F.P."/>
            <person name="Paul Ross R."/>
            <person name="Yang R."/>
            <person name="Briner A.E."/>
            <person name="Felis G.E."/>
            <person name="de Vos W.M."/>
            <person name="Barrangou R."/>
            <person name="Klaenhammer T.R."/>
            <person name="Caufield P.W."/>
            <person name="Cui Y."/>
            <person name="Zhang H."/>
            <person name="O'Toole P.W."/>
        </authorList>
    </citation>
    <scope>NUCLEOTIDE SEQUENCE [LARGE SCALE GENOMIC DNA]</scope>
    <source>
        <strain evidence="13 14">DSM 15945</strain>
    </source>
</reference>
<dbReference type="PANTHER" id="PTHR39191">
    <property type="entry name" value="GALACTOSE-1-PHOSPHATE URIDYLYLTRANSFERASE"/>
    <property type="match status" value="1"/>
</dbReference>
<evidence type="ECO:0000256" key="5">
    <source>
        <dbReference type="ARBA" id="ARBA00022490"/>
    </source>
</evidence>
<feature type="domain" description="Galactose-1-phosphate uridyl transferase N-terminal" evidence="11">
    <location>
        <begin position="37"/>
        <end position="244"/>
    </location>
</feature>
<dbReference type="NCBIfam" id="NF003629">
    <property type="entry name" value="PRK05270.1-2"/>
    <property type="match status" value="1"/>
</dbReference>
<evidence type="ECO:0000256" key="4">
    <source>
        <dbReference type="ARBA" id="ARBA00008706"/>
    </source>
</evidence>
<comment type="pathway">
    <text evidence="3 10">Carbohydrate metabolism; galactose metabolism.</text>
</comment>
<evidence type="ECO:0000259" key="12">
    <source>
        <dbReference type="Pfam" id="PF02744"/>
    </source>
</evidence>
<dbReference type="Pfam" id="PF02744">
    <property type="entry name" value="GalP_UDP_tr_C"/>
    <property type="match status" value="1"/>
</dbReference>
<dbReference type="EMBL" id="AZFJ01000017">
    <property type="protein sequence ID" value="KRL87625.1"/>
    <property type="molecule type" value="Genomic_DNA"/>
</dbReference>
<evidence type="ECO:0000313" key="13">
    <source>
        <dbReference type="EMBL" id="KRL87625.1"/>
    </source>
</evidence>
<dbReference type="PATRIC" id="fig|1423783.4.peg.2258"/>
<evidence type="ECO:0000256" key="1">
    <source>
        <dbReference type="ARBA" id="ARBA00001107"/>
    </source>
</evidence>
<dbReference type="InterPro" id="IPR005849">
    <property type="entry name" value="GalP_Utransf_N"/>
</dbReference>
<keyword evidence="9 10" id="KW-0119">Carbohydrate metabolism</keyword>
<dbReference type="HAMAP" id="MF_00571">
    <property type="entry name" value="GalP_UDP_trans"/>
    <property type="match status" value="1"/>
</dbReference>
<accession>A0A0R1U2T8</accession>
<evidence type="ECO:0000259" key="11">
    <source>
        <dbReference type="Pfam" id="PF01087"/>
    </source>
</evidence>
<comment type="caution">
    <text evidence="13">The sequence shown here is derived from an EMBL/GenBank/DDBJ whole genome shotgun (WGS) entry which is preliminary data.</text>
</comment>
<dbReference type="PIRSF" id="PIRSF006005">
    <property type="entry name" value="GalT_BS"/>
    <property type="match status" value="1"/>
</dbReference>
<keyword evidence="6 10" id="KW-0808">Transferase</keyword>
<evidence type="ECO:0000313" key="14">
    <source>
        <dbReference type="Proteomes" id="UP000051922"/>
    </source>
</evidence>
<organism evidence="13 14">
    <name type="scientific">Lacticaseibacillus pantheris DSM 15945 = JCM 12539 = NBRC 106106</name>
    <dbReference type="NCBI Taxonomy" id="1423783"/>
    <lineage>
        <taxon>Bacteria</taxon>
        <taxon>Bacillati</taxon>
        <taxon>Bacillota</taxon>
        <taxon>Bacilli</taxon>
        <taxon>Lactobacillales</taxon>
        <taxon>Lactobacillaceae</taxon>
        <taxon>Lacticaseibacillus</taxon>
    </lineage>
</organism>
<dbReference type="InterPro" id="IPR000766">
    <property type="entry name" value="GalP_uridyl_Trfase_II"/>
</dbReference>
<dbReference type="GO" id="GO:0005737">
    <property type="term" value="C:cytoplasm"/>
    <property type="evidence" value="ECO:0007669"/>
    <property type="project" value="UniProtKB-SubCell"/>
</dbReference>
<keyword evidence="8 10" id="KW-0299">Galactose metabolism</keyword>
<dbReference type="NCBIfam" id="NF003630">
    <property type="entry name" value="PRK05270.1-3"/>
    <property type="match status" value="1"/>
</dbReference>
<evidence type="ECO:0000256" key="3">
    <source>
        <dbReference type="ARBA" id="ARBA00004947"/>
    </source>
</evidence>
<dbReference type="STRING" id="1423783.FC50_GL002205"/>
<evidence type="ECO:0000256" key="2">
    <source>
        <dbReference type="ARBA" id="ARBA00004496"/>
    </source>
</evidence>
<keyword evidence="14" id="KW-1185">Reference proteome</keyword>
<dbReference type="GO" id="GO:0008108">
    <property type="term" value="F:UDP-glucose:hexose-1-phosphate uridylyltransferase activity"/>
    <property type="evidence" value="ECO:0007669"/>
    <property type="project" value="UniProtKB-UniRule"/>
</dbReference>
<protein>
    <recommendedName>
        <fullName evidence="10">Galactose-1-phosphate uridylyltransferase</fullName>
        <shortName evidence="10">Gal-1-P uridylyltransferase</shortName>
        <ecNumber evidence="10">2.7.7.12</ecNumber>
    </recommendedName>
    <alternativeName>
        <fullName evidence="10">UDP-glucose--hexose-1-phosphate uridylyltransferase</fullName>
    </alternativeName>
</protein>
<dbReference type="Proteomes" id="UP000051922">
    <property type="component" value="Unassembled WGS sequence"/>
</dbReference>
<dbReference type="EC" id="2.7.7.12" evidence="10"/>
<comment type="catalytic activity">
    <reaction evidence="1 10">
        <text>alpha-D-galactose 1-phosphate + UDP-alpha-D-glucose = alpha-D-glucose 1-phosphate + UDP-alpha-D-galactose</text>
        <dbReference type="Rhea" id="RHEA:13989"/>
        <dbReference type="ChEBI" id="CHEBI:58336"/>
        <dbReference type="ChEBI" id="CHEBI:58601"/>
        <dbReference type="ChEBI" id="CHEBI:58885"/>
        <dbReference type="ChEBI" id="CHEBI:66914"/>
        <dbReference type="EC" id="2.7.7.12"/>
    </reaction>
</comment>
<evidence type="ECO:0000256" key="8">
    <source>
        <dbReference type="ARBA" id="ARBA00023144"/>
    </source>
</evidence>
<name>A0A0R1U2T8_9LACO</name>
<comment type="similarity">
    <text evidence="4 10">Belongs to the galactose-1-phosphate uridylyltransferase type 2 family.</text>
</comment>
<dbReference type="Pfam" id="PF01087">
    <property type="entry name" value="GalP_UDP_transf"/>
    <property type="match status" value="1"/>
</dbReference>